<sequence>MATVADSDQPRKYGRRYEFGRAKNPIHLCIIRYANILTSDAVAGSKIFKSSIHRIIVAKDSRAIDRDTAREDLYTLKKLRCEQKAPIR</sequence>
<evidence type="ECO:0000313" key="2">
    <source>
        <dbReference type="Proteomes" id="UP001307889"/>
    </source>
</evidence>
<gene>
    <name evidence="1" type="ORF">NTJ_15986</name>
</gene>
<reference evidence="1 2" key="1">
    <citation type="submission" date="2023-09" db="EMBL/GenBank/DDBJ databases">
        <title>Nesidiocoris tenuis whole genome shotgun sequence.</title>
        <authorList>
            <person name="Shibata T."/>
            <person name="Shimoda M."/>
            <person name="Kobayashi T."/>
            <person name="Uehara T."/>
        </authorList>
    </citation>
    <scope>NUCLEOTIDE SEQUENCE [LARGE SCALE GENOMIC DNA]</scope>
    <source>
        <strain evidence="1 2">Japan</strain>
    </source>
</reference>
<accession>A0ABN7BFN7</accession>
<dbReference type="Proteomes" id="UP001307889">
    <property type="component" value="Chromosome 15"/>
</dbReference>
<protein>
    <submittedName>
        <fullName evidence="1">Uncharacterized protein</fullName>
    </submittedName>
</protein>
<proteinExistence type="predicted"/>
<evidence type="ECO:0000313" key="1">
    <source>
        <dbReference type="EMBL" id="BET03168.1"/>
    </source>
</evidence>
<organism evidence="1 2">
    <name type="scientific">Nesidiocoris tenuis</name>
    <dbReference type="NCBI Taxonomy" id="355587"/>
    <lineage>
        <taxon>Eukaryota</taxon>
        <taxon>Metazoa</taxon>
        <taxon>Ecdysozoa</taxon>
        <taxon>Arthropoda</taxon>
        <taxon>Hexapoda</taxon>
        <taxon>Insecta</taxon>
        <taxon>Pterygota</taxon>
        <taxon>Neoptera</taxon>
        <taxon>Paraneoptera</taxon>
        <taxon>Hemiptera</taxon>
        <taxon>Heteroptera</taxon>
        <taxon>Panheteroptera</taxon>
        <taxon>Cimicomorpha</taxon>
        <taxon>Miridae</taxon>
        <taxon>Dicyphina</taxon>
        <taxon>Nesidiocoris</taxon>
    </lineage>
</organism>
<dbReference type="EMBL" id="AP028923">
    <property type="protein sequence ID" value="BET03168.1"/>
    <property type="molecule type" value="Genomic_DNA"/>
</dbReference>
<keyword evidence="2" id="KW-1185">Reference proteome</keyword>
<name>A0ABN7BFN7_9HEMI</name>